<accession>A0AAE3NNK6</accession>
<keyword evidence="7" id="KW-1185">Reference proteome</keyword>
<dbReference type="Gene3D" id="1.20.58.2240">
    <property type="match status" value="1"/>
</dbReference>
<comment type="caution">
    <text evidence="6">The sequence shown here is derived from an EMBL/GenBank/DDBJ whole genome shotgun (WGS) entry which is preliminary data.</text>
</comment>
<dbReference type="GO" id="GO:0019321">
    <property type="term" value="P:pentose metabolic process"/>
    <property type="evidence" value="ECO:0007669"/>
    <property type="project" value="TreeGrafter"/>
</dbReference>
<keyword evidence="2" id="KW-0808">Transferase</keyword>
<evidence type="ECO:0000256" key="3">
    <source>
        <dbReference type="ARBA" id="ARBA00022777"/>
    </source>
</evidence>
<dbReference type="EMBL" id="JARGYC010000004">
    <property type="protein sequence ID" value="MDF0599599.1"/>
    <property type="molecule type" value="Genomic_DNA"/>
</dbReference>
<evidence type="ECO:0000313" key="7">
    <source>
        <dbReference type="Proteomes" id="UP001220964"/>
    </source>
</evidence>
<dbReference type="InterPro" id="IPR000577">
    <property type="entry name" value="Carb_kinase_FGGY"/>
</dbReference>
<dbReference type="GO" id="GO:0019150">
    <property type="term" value="F:D-ribulokinase activity"/>
    <property type="evidence" value="ECO:0007669"/>
    <property type="project" value="TreeGrafter"/>
</dbReference>
<organism evidence="6 7">
    <name type="scientific">Psychromarinibacter sediminicola</name>
    <dbReference type="NCBI Taxonomy" id="3033385"/>
    <lineage>
        <taxon>Bacteria</taxon>
        <taxon>Pseudomonadati</taxon>
        <taxon>Pseudomonadota</taxon>
        <taxon>Alphaproteobacteria</taxon>
        <taxon>Rhodobacterales</taxon>
        <taxon>Paracoccaceae</taxon>
        <taxon>Psychromarinibacter</taxon>
    </lineage>
</organism>
<name>A0AAE3NNK6_9RHOB</name>
<dbReference type="RefSeq" id="WP_275565742.1">
    <property type="nucleotide sequence ID" value="NZ_JARGYC010000004.1"/>
</dbReference>
<proteinExistence type="inferred from homology"/>
<dbReference type="GO" id="GO:0005737">
    <property type="term" value="C:cytoplasm"/>
    <property type="evidence" value="ECO:0007669"/>
    <property type="project" value="TreeGrafter"/>
</dbReference>
<gene>
    <name evidence="6" type="ORF">P1J78_02535</name>
</gene>
<dbReference type="NCBIfam" id="TIGR01315">
    <property type="entry name" value="5C_CHO_kinase"/>
    <property type="match status" value="1"/>
</dbReference>
<keyword evidence="3 6" id="KW-0418">Kinase</keyword>
<evidence type="ECO:0000256" key="1">
    <source>
        <dbReference type="ARBA" id="ARBA00009156"/>
    </source>
</evidence>
<evidence type="ECO:0000256" key="2">
    <source>
        <dbReference type="ARBA" id="ARBA00022679"/>
    </source>
</evidence>
<reference evidence="6" key="1">
    <citation type="submission" date="2023-03" db="EMBL/GenBank/DDBJ databases">
        <title>Multiphase analysis and comparison of six strains from genera Psychromarinibacter, Lutimaribacter, and Maritimibacter, including a novel species: Psychromarinibacter sediminicola sp. nov.</title>
        <authorList>
            <person name="Wang Y.-H."/>
            <person name="Ye M.-Q."/>
            <person name="Du Z.-J."/>
        </authorList>
    </citation>
    <scope>NUCLEOTIDE SEQUENCE</scope>
    <source>
        <strain evidence="6">C21-152</strain>
    </source>
</reference>
<dbReference type="InterPro" id="IPR043129">
    <property type="entry name" value="ATPase_NBD"/>
</dbReference>
<protein>
    <submittedName>
        <fullName evidence="6">FGGY family pentulose kinase</fullName>
    </submittedName>
</protein>
<dbReference type="PIRSF" id="PIRSF000538">
    <property type="entry name" value="GlpK"/>
    <property type="match status" value="1"/>
</dbReference>
<dbReference type="InterPro" id="IPR018484">
    <property type="entry name" value="FGGY_N"/>
</dbReference>
<dbReference type="CDD" id="cd07782">
    <property type="entry name" value="ASKHA_NBD_FGGY_D-RBK"/>
    <property type="match status" value="1"/>
</dbReference>
<dbReference type="Proteomes" id="UP001220964">
    <property type="component" value="Unassembled WGS sequence"/>
</dbReference>
<dbReference type="PANTHER" id="PTHR43435">
    <property type="entry name" value="RIBULOKINASE"/>
    <property type="match status" value="1"/>
</dbReference>
<sequence length="535" mass="54817">MPRYLGIDVGTGSARAGIVDGSGALLGTGEAAIGLWRPRPGWAQHASADIWQAVCRATAAARAAAGVGGVDGIGMDATCSLVAAGPDGAPVSVDPDGAEDQDVIVWMDHRALDDAAEINAIGGDPLAHVGGRISPEMQMPKLRWLRREAPDAWARAARVWDLSDWLVHHATGTEARSLCAAVCKWTYMGHRGLQGEGWDDGFLDAIGLGELTREGRARIGSRFLAPGTPAGVLDARAADELGLAEGTPVGAALIDAHAGALGTLGAGGEGAAGRLAVIAGTSTCHIALSPEPAFVPGVWGPYWGAVTPGTWCNEGGQSAAGALLDAVIARHAAAAELAAAPGGVHAALAERLAALAGPGGETATLTARRHVQPDWHGNRSPLAEPWRRGTIDGLTLETGADDLALDYLAAIQALAYGTRHIVEEMRAAGLAVDTLVPSGGLARSELFLREMADATACAVACPQVDEPVLLGAAMLGAVAAGHHADAAAAMAAMAPAAETRAPRPALAGYHDRKYRVFRRMQADHAAYAEIMETAQ</sequence>
<comment type="similarity">
    <text evidence="1">Belongs to the FGGY kinase family.</text>
</comment>
<dbReference type="AlphaFoldDB" id="A0AAE3NNK6"/>
<feature type="domain" description="Carbohydrate kinase FGGY C-terminal" evidence="5">
    <location>
        <begin position="275"/>
        <end position="480"/>
    </location>
</feature>
<dbReference type="Pfam" id="PF02782">
    <property type="entry name" value="FGGY_C"/>
    <property type="match status" value="1"/>
</dbReference>
<dbReference type="Pfam" id="PF00370">
    <property type="entry name" value="FGGY_N"/>
    <property type="match status" value="1"/>
</dbReference>
<feature type="domain" description="Carbohydrate kinase FGGY N-terminal" evidence="4">
    <location>
        <begin position="4"/>
        <end position="262"/>
    </location>
</feature>
<evidence type="ECO:0000313" key="6">
    <source>
        <dbReference type="EMBL" id="MDF0599599.1"/>
    </source>
</evidence>
<evidence type="ECO:0000259" key="4">
    <source>
        <dbReference type="Pfam" id="PF00370"/>
    </source>
</evidence>
<dbReference type="PANTHER" id="PTHR43435:SF4">
    <property type="entry name" value="FGGY CARBOHYDRATE KINASE DOMAIN-CONTAINING PROTEIN"/>
    <property type="match status" value="1"/>
</dbReference>
<evidence type="ECO:0000259" key="5">
    <source>
        <dbReference type="Pfam" id="PF02782"/>
    </source>
</evidence>
<dbReference type="InterPro" id="IPR018485">
    <property type="entry name" value="FGGY_C"/>
</dbReference>
<dbReference type="SUPFAM" id="SSF53067">
    <property type="entry name" value="Actin-like ATPase domain"/>
    <property type="match status" value="2"/>
</dbReference>
<dbReference type="InterPro" id="IPR006003">
    <property type="entry name" value="FGGY_RbtK-like"/>
</dbReference>
<dbReference type="Gene3D" id="3.30.420.40">
    <property type="match status" value="1"/>
</dbReference>